<dbReference type="Proteomes" id="UP000214610">
    <property type="component" value="Unassembled WGS sequence"/>
</dbReference>
<evidence type="ECO:0000256" key="6">
    <source>
        <dbReference type="RuleBase" id="RU003820"/>
    </source>
</evidence>
<dbReference type="PROSITE" id="PS00202">
    <property type="entry name" value="RUBREDOXIN"/>
    <property type="match status" value="1"/>
</dbReference>
<name>A0A227KQW7_9BURK</name>
<keyword evidence="2" id="KW-0813">Transport</keyword>
<reference evidence="9" key="1">
    <citation type="submission" date="2017-05" db="EMBL/GenBank/DDBJ databases">
        <title>Improved OligoMM genomes.</title>
        <authorList>
            <person name="Garzetti D."/>
        </authorList>
    </citation>
    <scope>NUCLEOTIDE SEQUENCE [LARGE SCALE GENOMIC DNA]</scope>
    <source>
        <strain evidence="9">YL45</strain>
    </source>
</reference>
<evidence type="ECO:0000256" key="1">
    <source>
        <dbReference type="ARBA" id="ARBA00001965"/>
    </source>
</evidence>
<evidence type="ECO:0000256" key="2">
    <source>
        <dbReference type="ARBA" id="ARBA00022448"/>
    </source>
</evidence>
<dbReference type="InterPro" id="IPR024934">
    <property type="entry name" value="Rubredoxin-like_dom"/>
</dbReference>
<comment type="cofactor">
    <cofactor evidence="1 6">
        <name>Fe(3+)</name>
        <dbReference type="ChEBI" id="CHEBI:29034"/>
    </cofactor>
</comment>
<evidence type="ECO:0000259" key="7">
    <source>
        <dbReference type="PROSITE" id="PS50903"/>
    </source>
</evidence>
<evidence type="ECO:0000256" key="4">
    <source>
        <dbReference type="ARBA" id="ARBA00022982"/>
    </source>
</evidence>
<dbReference type="InterPro" id="IPR050526">
    <property type="entry name" value="Rubredoxin_ET"/>
</dbReference>
<keyword evidence="3 6" id="KW-0479">Metal-binding</keyword>
<evidence type="ECO:0000313" key="8">
    <source>
        <dbReference type="EMBL" id="OXE49810.1"/>
    </source>
</evidence>
<dbReference type="GO" id="GO:0005506">
    <property type="term" value="F:iron ion binding"/>
    <property type="evidence" value="ECO:0007669"/>
    <property type="project" value="UniProtKB-UniRule"/>
</dbReference>
<dbReference type="InterPro" id="IPR024935">
    <property type="entry name" value="Rubredoxin_dom"/>
</dbReference>
<dbReference type="RefSeq" id="WP_066593379.1">
    <property type="nucleotide sequence ID" value="NZ_CAJTBZ010000004.1"/>
</dbReference>
<dbReference type="PRINTS" id="PR00163">
    <property type="entry name" value="RUBREDOXIN"/>
</dbReference>
<sequence>MHGFEGTYLGDASKLKDTDCLECKVCHYVYDPEKGDIDQNIEPSTPFSQLPDYWCCPVCGCEKELFMVVPKDYAEK</sequence>
<evidence type="ECO:0000256" key="5">
    <source>
        <dbReference type="ARBA" id="ARBA00023004"/>
    </source>
</evidence>
<dbReference type="PROSITE" id="PS50903">
    <property type="entry name" value="RUBREDOXIN_LIKE"/>
    <property type="match status" value="1"/>
</dbReference>
<organism evidence="8 9">
    <name type="scientific">Turicimonas muris</name>
    <dbReference type="NCBI Taxonomy" id="1796652"/>
    <lineage>
        <taxon>Bacteria</taxon>
        <taxon>Pseudomonadati</taxon>
        <taxon>Pseudomonadota</taxon>
        <taxon>Betaproteobacteria</taxon>
        <taxon>Burkholderiales</taxon>
        <taxon>Sutterellaceae</taxon>
        <taxon>Turicimonas</taxon>
    </lineage>
</organism>
<dbReference type="PANTHER" id="PTHR47627">
    <property type="entry name" value="RUBREDOXIN"/>
    <property type="match status" value="1"/>
</dbReference>
<dbReference type="PANTHER" id="PTHR47627:SF1">
    <property type="entry name" value="RUBREDOXIN-1-RELATED"/>
    <property type="match status" value="1"/>
</dbReference>
<dbReference type="Gene3D" id="2.20.28.10">
    <property type="match status" value="1"/>
</dbReference>
<dbReference type="SUPFAM" id="SSF57802">
    <property type="entry name" value="Rubredoxin-like"/>
    <property type="match status" value="1"/>
</dbReference>
<proteinExistence type="inferred from homology"/>
<dbReference type="InterPro" id="IPR018527">
    <property type="entry name" value="Rubredoxin_Fe_BS"/>
</dbReference>
<dbReference type="GeneID" id="78361711"/>
<accession>A0A227KQW7</accession>
<dbReference type="AlphaFoldDB" id="A0A227KQW7"/>
<keyword evidence="4 6" id="KW-0249">Electron transport</keyword>
<dbReference type="GO" id="GO:0009055">
    <property type="term" value="F:electron transfer activity"/>
    <property type="evidence" value="ECO:0007669"/>
    <property type="project" value="TreeGrafter"/>
</dbReference>
<comment type="caution">
    <text evidence="8">The sequence shown here is derived from an EMBL/GenBank/DDBJ whole genome shotgun (WGS) entry which is preliminary data.</text>
</comment>
<protein>
    <recommendedName>
        <fullName evidence="6">Rubredoxin</fullName>
    </recommendedName>
</protein>
<keyword evidence="9" id="KW-1185">Reference proteome</keyword>
<dbReference type="EMBL" id="NHMP01000003">
    <property type="protein sequence ID" value="OXE49810.1"/>
    <property type="molecule type" value="Genomic_DNA"/>
</dbReference>
<keyword evidence="5 6" id="KW-0408">Iron</keyword>
<comment type="similarity">
    <text evidence="6">Belongs to the rubredoxin family.</text>
</comment>
<dbReference type="CDD" id="cd00730">
    <property type="entry name" value="rubredoxin"/>
    <property type="match status" value="1"/>
</dbReference>
<dbReference type="Pfam" id="PF00301">
    <property type="entry name" value="Rubredoxin"/>
    <property type="match status" value="1"/>
</dbReference>
<evidence type="ECO:0000256" key="3">
    <source>
        <dbReference type="ARBA" id="ARBA00022723"/>
    </source>
</evidence>
<feature type="domain" description="Rubredoxin-like" evidence="7">
    <location>
        <begin position="18"/>
        <end position="69"/>
    </location>
</feature>
<gene>
    <name evidence="8" type="ORF">ADH67_06695</name>
</gene>
<dbReference type="GO" id="GO:0043448">
    <property type="term" value="P:alkane catabolic process"/>
    <property type="evidence" value="ECO:0007669"/>
    <property type="project" value="TreeGrafter"/>
</dbReference>
<evidence type="ECO:0000313" key="9">
    <source>
        <dbReference type="Proteomes" id="UP000214610"/>
    </source>
</evidence>